<accession>A0A481ZDX8</accession>
<dbReference type="GO" id="GO:0016874">
    <property type="term" value="F:ligase activity"/>
    <property type="evidence" value="ECO:0007669"/>
    <property type="project" value="UniProtKB-KW"/>
</dbReference>
<organism evidence="1">
    <name type="scientific">Pithovirus LCPAC404</name>
    <dbReference type="NCBI Taxonomy" id="2506597"/>
    <lineage>
        <taxon>Viruses</taxon>
        <taxon>Pithoviruses</taxon>
    </lineage>
</organism>
<sequence length="570" mass="65647">MEDKTKTEEQDDFDVFLSISESSPTDEIDISNAVLTCDPTVKENIGIDTPQENIEQEIDTQQNDVEQKVNTVQKDIKQEIMKEKPNFIIGKLENILEKKYDNWTIILDTSNTDLCMVSSKVNGYQNIKSKIVDIKHETVVCESPESISEITIKDLLYNDHRGFSVIPLRPLDCSQPIYFSVPDCDVTLHIALEGTIIRLFKHNNIVRYSSYEYLDCTQLKCQGSSKTLVDMYSQLNGPDDDTLFDSTKKYSAYCYIFLISNSETLTSSRMWFGNGILSHIDTIKLFDDKCPFPREDVDWNEYIFDTTSSIKIASNSSKLFHPPNLTLNRALKYLFPSQDTYGSGEKLTLKMVHKITGKQHLTNFLSPNYFWRRDLRGTCQDLNYRFFELLNGVKLHNNQYIESYPNLIGRKQIEHLKKTVKQKGCISKFKHNTFLEPLKFGSRPPASVMKRRELNLLACLLCCSSPYHHDWLLNIFDNYRHGIRKLAVIVQNIIKNKKSSVAPTIVEDNSNNVVVKNTITDIFAVEIVDNIVTNVKAKQQFSQIPLKSMVLKCIHDEDTRNLCYVLENIK</sequence>
<protein>
    <submittedName>
        <fullName evidence="1">RNA ligase with polynucleotide kinase domain</fullName>
    </submittedName>
</protein>
<proteinExistence type="predicted"/>
<dbReference type="GO" id="GO:0016301">
    <property type="term" value="F:kinase activity"/>
    <property type="evidence" value="ECO:0007669"/>
    <property type="project" value="UniProtKB-KW"/>
</dbReference>
<reference evidence="1" key="1">
    <citation type="journal article" date="2019" name="MBio">
        <title>Virus Genomes from Deep Sea Sediments Expand the Ocean Megavirome and Support Independent Origins of Viral Gigantism.</title>
        <authorList>
            <person name="Backstrom D."/>
            <person name="Yutin N."/>
            <person name="Jorgensen S.L."/>
            <person name="Dharamshi J."/>
            <person name="Homa F."/>
            <person name="Zaremba-Niedwiedzka K."/>
            <person name="Spang A."/>
            <person name="Wolf Y.I."/>
            <person name="Koonin E.V."/>
            <person name="Ettema T.J."/>
        </authorList>
    </citation>
    <scope>NUCLEOTIDE SEQUENCE</scope>
</reference>
<name>A0A481ZDX8_9VIRU</name>
<keyword evidence="1" id="KW-0418">Kinase</keyword>
<evidence type="ECO:0000313" key="1">
    <source>
        <dbReference type="EMBL" id="QBK93502.1"/>
    </source>
</evidence>
<keyword evidence="1" id="KW-0436">Ligase</keyword>
<keyword evidence="1" id="KW-0808">Transferase</keyword>
<gene>
    <name evidence="1" type="ORF">LCPAC404_02060</name>
</gene>
<dbReference type="EMBL" id="MK500597">
    <property type="protein sequence ID" value="QBK93502.1"/>
    <property type="molecule type" value="Genomic_DNA"/>
</dbReference>